<evidence type="ECO:0000259" key="3">
    <source>
        <dbReference type="Pfam" id="PF06724"/>
    </source>
</evidence>
<organism evidence="4 5">
    <name type="scientific">Streptomonospora arabica</name>
    <dbReference type="NCBI Taxonomy" id="412417"/>
    <lineage>
        <taxon>Bacteria</taxon>
        <taxon>Bacillati</taxon>
        <taxon>Actinomycetota</taxon>
        <taxon>Actinomycetes</taxon>
        <taxon>Streptosporangiales</taxon>
        <taxon>Nocardiopsidaceae</taxon>
        <taxon>Streptomonospora</taxon>
    </lineage>
</organism>
<dbReference type="RefSeq" id="WP_344142092.1">
    <property type="nucleotide sequence ID" value="NZ_BAAAQI010000004.1"/>
</dbReference>
<sequence length="323" mass="33746">MFALRGPGREDRKIGRPHRGGTSDRRPVDRRSAPPAEAPSGDGEAAADPAKETERKARGAGGDAAGSTALRFSARVGLVAKGLLYVLVGYISAHIAATGHSGEQASARGALEMVAATPVGGIALWVALGGLGGLALRELALLVFGARLRVWTTRRVAAVGRSVVYGLLFATVLRVAVGAAATNQDRRSEHLTAQLLSLPYGRVLVALIGLTLVGFGAALAFTMVRRNAYTHDIDFAAMPRRLRPAVVAINIPGNLARLSIVTLAGAFVVRAALVRAPDSTQGLDDTLRTVSQAPAGPLLLGAIAFGLVSYGLYCFCKARWMRP</sequence>
<evidence type="ECO:0000313" key="5">
    <source>
        <dbReference type="Proteomes" id="UP001595858"/>
    </source>
</evidence>
<accession>A0ABV9SPZ8</accession>
<feature type="domain" description="DUF1206" evidence="3">
    <location>
        <begin position="260"/>
        <end position="320"/>
    </location>
</feature>
<dbReference type="Proteomes" id="UP001595858">
    <property type="component" value="Unassembled WGS sequence"/>
</dbReference>
<keyword evidence="2" id="KW-0812">Transmembrane</keyword>
<feature type="compositionally biased region" description="Basic and acidic residues" evidence="1">
    <location>
        <begin position="21"/>
        <end position="32"/>
    </location>
</feature>
<gene>
    <name evidence="4" type="ORF">ACFPCZ_13490</name>
</gene>
<dbReference type="Pfam" id="PF06724">
    <property type="entry name" value="DUF1206"/>
    <property type="match status" value="3"/>
</dbReference>
<dbReference type="EMBL" id="JBHSIY010000010">
    <property type="protein sequence ID" value="MFC4867645.1"/>
    <property type="molecule type" value="Genomic_DNA"/>
</dbReference>
<feature type="transmembrane region" description="Helical" evidence="2">
    <location>
        <begin position="158"/>
        <end position="180"/>
    </location>
</feature>
<feature type="transmembrane region" description="Helical" evidence="2">
    <location>
        <begin position="200"/>
        <end position="224"/>
    </location>
</feature>
<feature type="transmembrane region" description="Helical" evidence="2">
    <location>
        <begin position="293"/>
        <end position="316"/>
    </location>
</feature>
<keyword evidence="5" id="KW-1185">Reference proteome</keyword>
<protein>
    <submittedName>
        <fullName evidence="4">DUF1206 domain-containing protein</fullName>
    </submittedName>
</protein>
<feature type="transmembrane region" description="Helical" evidence="2">
    <location>
        <begin position="122"/>
        <end position="146"/>
    </location>
</feature>
<keyword evidence="2" id="KW-0472">Membrane</keyword>
<keyword evidence="2" id="KW-1133">Transmembrane helix</keyword>
<name>A0ABV9SPZ8_9ACTN</name>
<evidence type="ECO:0000313" key="4">
    <source>
        <dbReference type="EMBL" id="MFC4867645.1"/>
    </source>
</evidence>
<feature type="region of interest" description="Disordered" evidence="1">
    <location>
        <begin position="1"/>
        <end position="64"/>
    </location>
</feature>
<evidence type="ECO:0000256" key="1">
    <source>
        <dbReference type="SAM" id="MobiDB-lite"/>
    </source>
</evidence>
<comment type="caution">
    <text evidence="4">The sequence shown here is derived from an EMBL/GenBank/DDBJ whole genome shotgun (WGS) entry which is preliminary data.</text>
</comment>
<feature type="domain" description="DUF1206" evidence="3">
    <location>
        <begin position="76"/>
        <end position="137"/>
    </location>
</feature>
<proteinExistence type="predicted"/>
<evidence type="ECO:0000256" key="2">
    <source>
        <dbReference type="SAM" id="Phobius"/>
    </source>
</evidence>
<reference evidence="5" key="1">
    <citation type="journal article" date="2019" name="Int. J. Syst. Evol. Microbiol.">
        <title>The Global Catalogue of Microorganisms (GCM) 10K type strain sequencing project: providing services to taxonomists for standard genome sequencing and annotation.</title>
        <authorList>
            <consortium name="The Broad Institute Genomics Platform"/>
            <consortium name="The Broad Institute Genome Sequencing Center for Infectious Disease"/>
            <person name="Wu L."/>
            <person name="Ma J."/>
        </authorList>
    </citation>
    <scope>NUCLEOTIDE SEQUENCE [LARGE SCALE GENOMIC DNA]</scope>
    <source>
        <strain evidence="5">CGMCC 4.7304</strain>
    </source>
</reference>
<feature type="transmembrane region" description="Helical" evidence="2">
    <location>
        <begin position="245"/>
        <end position="273"/>
    </location>
</feature>
<feature type="domain" description="DUF1206" evidence="3">
    <location>
        <begin position="158"/>
        <end position="218"/>
    </location>
</feature>
<dbReference type="InterPro" id="IPR009597">
    <property type="entry name" value="DUF1206"/>
</dbReference>
<feature type="transmembrane region" description="Helical" evidence="2">
    <location>
        <begin position="82"/>
        <end position="102"/>
    </location>
</feature>